<accession>A0A0C9M804</accession>
<organism evidence="12">
    <name type="scientific">Mucor ambiguus</name>
    <dbReference type="NCBI Taxonomy" id="91626"/>
    <lineage>
        <taxon>Eukaryota</taxon>
        <taxon>Fungi</taxon>
        <taxon>Fungi incertae sedis</taxon>
        <taxon>Mucoromycota</taxon>
        <taxon>Mucoromycotina</taxon>
        <taxon>Mucoromycetes</taxon>
        <taxon>Mucorales</taxon>
        <taxon>Mucorineae</taxon>
        <taxon>Mucoraceae</taxon>
        <taxon>Mucor</taxon>
    </lineage>
</organism>
<evidence type="ECO:0000256" key="1">
    <source>
        <dbReference type="ARBA" id="ARBA00004141"/>
    </source>
</evidence>
<evidence type="ECO:0000256" key="4">
    <source>
        <dbReference type="ARBA" id="ARBA00022989"/>
    </source>
</evidence>
<keyword evidence="4 10" id="KW-1133">Transmembrane helix</keyword>
<dbReference type="InterPro" id="IPR001594">
    <property type="entry name" value="Palmitoyltrfase_DHHC"/>
</dbReference>
<sequence>MSKLERLSDRFLRVGRHPFKMCMKSNQDDEKQPAFDDPDVHNTQTCCCCHSDSPVYAKLWPLIFFFSALTDFPMPLPKGKKPGQHRDWGWVPVLIVTGILVFVYYGYLHSIVLVLLRQLDRQAQAIGYLVPFNVLFIFFLISYGRIVSQTPGHPNALGISKHSSTTKGAHHDSSINIDRTEDLKLTQQKPDTILGDPKWCDACQIWKPDRAHHCRVCDACVLRMDHHCPWVNGCVGVSNYRYYIQFLCYVSLLGSFTFASSLAAFIEFHGLSTFDNVALAIVIVSGIITFMIGTFTMSHIWLVLLNRTTIENSQFQSWNKAKKSGNTQNRLIEVFTETGRNVFNQGCWANWVEVMGSNKLLWFLPLSSKQDAQKDGIHYGYNPFVLEEYKNEDASRRKKPSKKDKKPQ</sequence>
<evidence type="ECO:0000256" key="5">
    <source>
        <dbReference type="ARBA" id="ARBA00023136"/>
    </source>
</evidence>
<dbReference type="PROSITE" id="PS50216">
    <property type="entry name" value="DHHC"/>
    <property type="match status" value="1"/>
</dbReference>
<feature type="domain" description="Palmitoyltransferase DHHC" evidence="11">
    <location>
        <begin position="196"/>
        <end position="314"/>
    </location>
</feature>
<dbReference type="STRING" id="91626.A0A0C9M804"/>
<evidence type="ECO:0000256" key="3">
    <source>
        <dbReference type="ARBA" id="ARBA00022692"/>
    </source>
</evidence>
<dbReference type="GO" id="GO:0016020">
    <property type="term" value="C:membrane"/>
    <property type="evidence" value="ECO:0007669"/>
    <property type="project" value="UniProtKB-SubCell"/>
</dbReference>
<keyword evidence="7" id="KW-0449">Lipoprotein</keyword>
<evidence type="ECO:0000313" key="13">
    <source>
        <dbReference type="Proteomes" id="UP000053815"/>
    </source>
</evidence>
<evidence type="ECO:0000256" key="8">
    <source>
        <dbReference type="ARBA" id="ARBA00023315"/>
    </source>
</evidence>
<evidence type="ECO:0000259" key="11">
    <source>
        <dbReference type="Pfam" id="PF01529"/>
    </source>
</evidence>
<dbReference type="AlphaFoldDB" id="A0A0C9M804"/>
<evidence type="ECO:0000256" key="2">
    <source>
        <dbReference type="ARBA" id="ARBA00022679"/>
    </source>
</evidence>
<gene>
    <name evidence="12" type="ORF">MAM1_0121d05868</name>
</gene>
<protein>
    <recommendedName>
        <fullName evidence="10">Palmitoyltransferase</fullName>
        <ecNumber evidence="10">2.3.1.225</ecNumber>
    </recommendedName>
</protein>
<dbReference type="Proteomes" id="UP000053815">
    <property type="component" value="Unassembled WGS sequence"/>
</dbReference>
<dbReference type="EC" id="2.3.1.225" evidence="10"/>
<reference evidence="12" key="1">
    <citation type="submission" date="2014-09" db="EMBL/GenBank/DDBJ databases">
        <title>Draft genome sequence of an oleaginous Mucoromycotina fungus Mucor ambiguus NBRC6742.</title>
        <authorList>
            <person name="Takeda I."/>
            <person name="Yamane N."/>
            <person name="Morita T."/>
            <person name="Tamano K."/>
            <person name="Machida M."/>
            <person name="Baker S."/>
            <person name="Koike H."/>
        </authorList>
    </citation>
    <scope>NUCLEOTIDE SEQUENCE</scope>
    <source>
        <strain evidence="12">NBRC 6742</strain>
    </source>
</reference>
<keyword evidence="8 10" id="KW-0012">Acyltransferase</keyword>
<comment type="subcellular location">
    <subcellularLocation>
        <location evidence="1">Membrane</location>
        <topology evidence="1">Multi-pass membrane protein</topology>
    </subcellularLocation>
</comment>
<dbReference type="GO" id="GO:0019706">
    <property type="term" value="F:protein-cysteine S-palmitoyltransferase activity"/>
    <property type="evidence" value="ECO:0007669"/>
    <property type="project" value="UniProtKB-EC"/>
</dbReference>
<evidence type="ECO:0000313" key="12">
    <source>
        <dbReference type="EMBL" id="GAN06386.1"/>
    </source>
</evidence>
<feature type="transmembrane region" description="Helical" evidence="10">
    <location>
        <begin position="246"/>
        <end position="266"/>
    </location>
</feature>
<dbReference type="PANTHER" id="PTHR12246">
    <property type="entry name" value="PALMITOYLTRANSFERASE ZDHHC16"/>
    <property type="match status" value="1"/>
</dbReference>
<keyword evidence="5 10" id="KW-0472">Membrane</keyword>
<evidence type="ECO:0000256" key="10">
    <source>
        <dbReference type="RuleBase" id="RU079119"/>
    </source>
</evidence>
<keyword evidence="3 10" id="KW-0812">Transmembrane</keyword>
<comment type="similarity">
    <text evidence="10">Belongs to the DHHC palmitoyltransferase family.</text>
</comment>
<comment type="catalytic activity">
    <reaction evidence="9 10">
        <text>L-cysteinyl-[protein] + hexadecanoyl-CoA = S-hexadecanoyl-L-cysteinyl-[protein] + CoA</text>
        <dbReference type="Rhea" id="RHEA:36683"/>
        <dbReference type="Rhea" id="RHEA-COMP:10131"/>
        <dbReference type="Rhea" id="RHEA-COMP:11032"/>
        <dbReference type="ChEBI" id="CHEBI:29950"/>
        <dbReference type="ChEBI" id="CHEBI:57287"/>
        <dbReference type="ChEBI" id="CHEBI:57379"/>
        <dbReference type="ChEBI" id="CHEBI:74151"/>
        <dbReference type="EC" id="2.3.1.225"/>
    </reaction>
</comment>
<keyword evidence="6" id="KW-0564">Palmitate</keyword>
<evidence type="ECO:0000256" key="6">
    <source>
        <dbReference type="ARBA" id="ARBA00023139"/>
    </source>
</evidence>
<comment type="domain">
    <text evidence="10">The DHHC domain is required for palmitoyltransferase activity.</text>
</comment>
<keyword evidence="2 10" id="KW-0808">Transferase</keyword>
<dbReference type="InterPro" id="IPR039859">
    <property type="entry name" value="PFA4/ZDH16/20/ERF2-like"/>
</dbReference>
<feature type="transmembrane region" description="Helical" evidence="10">
    <location>
        <begin position="278"/>
        <end position="304"/>
    </location>
</feature>
<keyword evidence="13" id="KW-1185">Reference proteome</keyword>
<feature type="transmembrane region" description="Helical" evidence="10">
    <location>
        <begin position="125"/>
        <end position="143"/>
    </location>
</feature>
<dbReference type="EMBL" id="DF836410">
    <property type="protein sequence ID" value="GAN06386.1"/>
    <property type="molecule type" value="Genomic_DNA"/>
</dbReference>
<feature type="transmembrane region" description="Helical" evidence="10">
    <location>
        <begin position="88"/>
        <end position="105"/>
    </location>
</feature>
<dbReference type="Pfam" id="PF01529">
    <property type="entry name" value="DHHC"/>
    <property type="match status" value="1"/>
</dbReference>
<name>A0A0C9M804_9FUNG</name>
<evidence type="ECO:0000256" key="9">
    <source>
        <dbReference type="ARBA" id="ARBA00048048"/>
    </source>
</evidence>
<dbReference type="OrthoDB" id="9909019at2759"/>
<proteinExistence type="inferred from homology"/>
<evidence type="ECO:0000256" key="7">
    <source>
        <dbReference type="ARBA" id="ARBA00023288"/>
    </source>
</evidence>